<evidence type="ECO:0000313" key="7">
    <source>
        <dbReference type="EMBL" id="GED07517.1"/>
    </source>
</evidence>
<feature type="transmembrane region" description="Helical" evidence="6">
    <location>
        <begin position="326"/>
        <end position="344"/>
    </location>
</feature>
<feature type="transmembrane region" description="Helical" evidence="6">
    <location>
        <begin position="447"/>
        <end position="465"/>
    </location>
</feature>
<evidence type="ECO:0000256" key="1">
    <source>
        <dbReference type="ARBA" id="ARBA00004141"/>
    </source>
</evidence>
<evidence type="ECO:0000256" key="5">
    <source>
        <dbReference type="SAM" id="MobiDB-lite"/>
    </source>
</evidence>
<feature type="transmembrane region" description="Helical" evidence="6">
    <location>
        <begin position="404"/>
        <end position="426"/>
    </location>
</feature>
<feature type="transmembrane region" description="Helical" evidence="6">
    <location>
        <begin position="376"/>
        <end position="398"/>
    </location>
</feature>
<proteinExistence type="predicted"/>
<dbReference type="InterPro" id="IPR002293">
    <property type="entry name" value="AA/rel_permease1"/>
</dbReference>
<feature type="transmembrane region" description="Helical" evidence="6">
    <location>
        <begin position="264"/>
        <end position="283"/>
    </location>
</feature>
<name>A0A4Y4DSA7_GLUUR</name>
<protein>
    <submittedName>
        <fullName evidence="7">Amino acid transporter</fullName>
    </submittedName>
</protein>
<dbReference type="AlphaFoldDB" id="A0A4Y4DSA7"/>
<sequence length="673" mass="72019">MPALFDGLKRILVGRPFSTEQLKKKPLPPRIALPIFSSSALSSLAYAPDEILLTLAMAGVAATMLSPYVGVAVLLVLVVLVLSYRQSVRAYPSGGGDYEIVSKNLGARPGTAVAAALLVDFVLTVAVSSSSAAQYLTGIFPVLGEYRALVAAGIVVVLVVGNLRGPAQGRWSLAIPVYLFAFGMLALIAIGGVMAATGHLGLAPSAQFTIIPDAEFSTGIQGMVGALLILRAFSTGSAALTGIEVPISNVQQLSRPRAKNAGRILLVLGLLSGVLTLGTLMLAKATGIKVVADPQSSLMLHGQPIPEDYVQVPVLGQLAQAVFGQFYLGTVIVSALTIMVLLLAGNQAFNSFPSLASQLATDGFLPRQLRTRGDRLGFSNGILSLGVAAVLLVLLFGGDVTMLIQLYVVGVFVSFTLSQLAMLKHWQRELVPVADRRIRVSMLRQRLLNLVGLVLSGLVLLVVLATRFIHGAWLAVLGIVVLMLIMESLHRHYQQVDAELSIDDDGGQATALPSRVHALVLVSTVRKPVLRALAFARASRPSKLEAIIVDVEAEKTERTLADWERLKIPVPITALASPYRDIPGALISHIRSIKRESPRDLIVVYIPEYVVGSWWEQLVHNQTALRVKNRLHYEPGVLIASVPWRLLSAKNVLGGAPTEESSGHREPHTLPKD</sequence>
<evidence type="ECO:0000256" key="6">
    <source>
        <dbReference type="SAM" id="Phobius"/>
    </source>
</evidence>
<dbReference type="RefSeq" id="WP_174787893.1">
    <property type="nucleotide sequence ID" value="NZ_BAAAJL010000010.1"/>
</dbReference>
<accession>A0A4Y4DSA7</accession>
<keyword evidence="8" id="KW-1185">Reference proteome</keyword>
<feature type="transmembrane region" description="Helical" evidence="6">
    <location>
        <begin position="60"/>
        <end position="84"/>
    </location>
</feature>
<dbReference type="PANTHER" id="PTHR47704">
    <property type="entry name" value="POTASSIUM TRANSPORTER KIMA"/>
    <property type="match status" value="1"/>
</dbReference>
<dbReference type="Proteomes" id="UP000316612">
    <property type="component" value="Unassembled WGS sequence"/>
</dbReference>
<dbReference type="PANTHER" id="PTHR47704:SF1">
    <property type="entry name" value="POTASSIUM TRANSPORTER KIMA"/>
    <property type="match status" value="1"/>
</dbReference>
<dbReference type="GO" id="GO:0016020">
    <property type="term" value="C:membrane"/>
    <property type="evidence" value="ECO:0007669"/>
    <property type="project" value="UniProtKB-SubCell"/>
</dbReference>
<dbReference type="GO" id="GO:0022857">
    <property type="term" value="F:transmembrane transporter activity"/>
    <property type="evidence" value="ECO:0007669"/>
    <property type="project" value="InterPro"/>
</dbReference>
<feature type="transmembrane region" description="Helical" evidence="6">
    <location>
        <begin position="220"/>
        <end position="243"/>
    </location>
</feature>
<feature type="compositionally biased region" description="Basic and acidic residues" evidence="5">
    <location>
        <begin position="661"/>
        <end position="673"/>
    </location>
</feature>
<feature type="transmembrane region" description="Helical" evidence="6">
    <location>
        <begin position="177"/>
        <end position="200"/>
    </location>
</feature>
<evidence type="ECO:0000256" key="4">
    <source>
        <dbReference type="ARBA" id="ARBA00023136"/>
    </source>
</evidence>
<evidence type="ECO:0000313" key="8">
    <source>
        <dbReference type="Proteomes" id="UP000316612"/>
    </source>
</evidence>
<evidence type="ECO:0000256" key="3">
    <source>
        <dbReference type="ARBA" id="ARBA00022989"/>
    </source>
</evidence>
<feature type="transmembrane region" description="Helical" evidence="6">
    <location>
        <begin position="146"/>
        <end position="165"/>
    </location>
</feature>
<comment type="caution">
    <text evidence="7">The sequence shown here is derived from an EMBL/GenBank/DDBJ whole genome shotgun (WGS) entry which is preliminary data.</text>
</comment>
<dbReference type="EMBL" id="BJNY01000021">
    <property type="protein sequence ID" value="GED07517.1"/>
    <property type="molecule type" value="Genomic_DNA"/>
</dbReference>
<feature type="region of interest" description="Disordered" evidence="5">
    <location>
        <begin position="654"/>
        <end position="673"/>
    </location>
</feature>
<gene>
    <name evidence="7" type="ORF">AUR04nite_30490</name>
</gene>
<keyword evidence="2 6" id="KW-0812">Transmembrane</keyword>
<organism evidence="7 8">
    <name type="scientific">Glutamicibacter uratoxydans</name>
    <name type="common">Arthrobacter uratoxydans</name>
    <dbReference type="NCBI Taxonomy" id="43667"/>
    <lineage>
        <taxon>Bacteria</taxon>
        <taxon>Bacillati</taxon>
        <taxon>Actinomycetota</taxon>
        <taxon>Actinomycetes</taxon>
        <taxon>Micrococcales</taxon>
        <taxon>Micrococcaceae</taxon>
        <taxon>Glutamicibacter</taxon>
    </lineage>
</organism>
<feature type="transmembrane region" description="Helical" evidence="6">
    <location>
        <begin position="105"/>
        <end position="126"/>
    </location>
</feature>
<keyword evidence="4 6" id="KW-0472">Membrane</keyword>
<dbReference type="Gene3D" id="1.20.1740.10">
    <property type="entry name" value="Amino acid/polyamine transporter I"/>
    <property type="match status" value="1"/>
</dbReference>
<evidence type="ECO:0000256" key="2">
    <source>
        <dbReference type="ARBA" id="ARBA00022692"/>
    </source>
</evidence>
<reference evidence="7 8" key="1">
    <citation type="submission" date="2019-06" db="EMBL/GenBank/DDBJ databases">
        <title>Whole genome shotgun sequence of Glutamicibacter uratoxydans NBRC 15515.</title>
        <authorList>
            <person name="Hosoyama A."/>
            <person name="Uohara A."/>
            <person name="Ohji S."/>
            <person name="Ichikawa N."/>
        </authorList>
    </citation>
    <scope>NUCLEOTIDE SEQUENCE [LARGE SCALE GENOMIC DNA]</scope>
    <source>
        <strain evidence="7 8">NBRC 15515</strain>
    </source>
</reference>
<dbReference type="InterPro" id="IPR053153">
    <property type="entry name" value="APC_K+_Transporter"/>
</dbReference>
<keyword evidence="3 6" id="KW-1133">Transmembrane helix</keyword>
<comment type="subcellular location">
    <subcellularLocation>
        <location evidence="1">Membrane</location>
        <topology evidence="1">Multi-pass membrane protein</topology>
    </subcellularLocation>
</comment>
<feature type="transmembrane region" description="Helical" evidence="6">
    <location>
        <begin position="471"/>
        <end position="489"/>
    </location>
</feature>
<dbReference type="Pfam" id="PF13520">
    <property type="entry name" value="AA_permease_2"/>
    <property type="match status" value="1"/>
</dbReference>